<dbReference type="STRING" id="886293.Sinac_2217"/>
<name>L0DCD9_SINAD</name>
<feature type="transmembrane region" description="Helical" evidence="6">
    <location>
        <begin position="288"/>
        <end position="306"/>
    </location>
</feature>
<evidence type="ECO:0000256" key="1">
    <source>
        <dbReference type="ARBA" id="ARBA00004141"/>
    </source>
</evidence>
<dbReference type="EMBL" id="CP003364">
    <property type="protein sequence ID" value="AGA26535.1"/>
    <property type="molecule type" value="Genomic_DNA"/>
</dbReference>
<keyword evidence="2 6" id="KW-0812">Transmembrane</keyword>
<keyword evidence="4 6" id="KW-0472">Membrane</keyword>
<dbReference type="PROSITE" id="PS50850">
    <property type="entry name" value="MFS"/>
    <property type="match status" value="1"/>
</dbReference>
<dbReference type="InterPro" id="IPR020846">
    <property type="entry name" value="MFS_dom"/>
</dbReference>
<dbReference type="Gene3D" id="1.20.1720.10">
    <property type="entry name" value="Multidrug resistance protein D"/>
    <property type="match status" value="1"/>
</dbReference>
<dbReference type="KEGG" id="saci:Sinac_2217"/>
<dbReference type="AlphaFoldDB" id="L0DCD9"/>
<dbReference type="InterPro" id="IPR024989">
    <property type="entry name" value="MFS_assoc_dom"/>
</dbReference>
<evidence type="ECO:0000313" key="8">
    <source>
        <dbReference type="EMBL" id="AGA26535.1"/>
    </source>
</evidence>
<feature type="transmembrane region" description="Helical" evidence="6">
    <location>
        <begin position="7"/>
        <end position="27"/>
    </location>
</feature>
<feature type="transmembrane region" description="Helical" evidence="6">
    <location>
        <begin position="375"/>
        <end position="397"/>
    </location>
</feature>
<feature type="domain" description="Major facilitator superfamily (MFS) profile" evidence="7">
    <location>
        <begin position="1"/>
        <end position="401"/>
    </location>
</feature>
<dbReference type="GO" id="GO:0016020">
    <property type="term" value="C:membrane"/>
    <property type="evidence" value="ECO:0007669"/>
    <property type="project" value="UniProtKB-SubCell"/>
</dbReference>
<dbReference type="SUPFAM" id="SSF103473">
    <property type="entry name" value="MFS general substrate transporter"/>
    <property type="match status" value="1"/>
</dbReference>
<dbReference type="Pfam" id="PF12832">
    <property type="entry name" value="MFS_1_like"/>
    <property type="match status" value="1"/>
</dbReference>
<accession>L0DCD9</accession>
<feature type="compositionally biased region" description="Basic and acidic residues" evidence="5">
    <location>
        <begin position="194"/>
        <end position="207"/>
    </location>
</feature>
<dbReference type="GO" id="GO:0022857">
    <property type="term" value="F:transmembrane transporter activity"/>
    <property type="evidence" value="ECO:0007669"/>
    <property type="project" value="InterPro"/>
</dbReference>
<evidence type="ECO:0000256" key="2">
    <source>
        <dbReference type="ARBA" id="ARBA00022692"/>
    </source>
</evidence>
<dbReference type="OrthoDB" id="1650886at2"/>
<reference evidence="8 9" key="1">
    <citation type="submission" date="2012-02" db="EMBL/GenBank/DDBJ databases">
        <title>Complete sequence of chromosome of Singulisphaera acidiphila DSM 18658.</title>
        <authorList>
            <consortium name="US DOE Joint Genome Institute (JGI-PGF)"/>
            <person name="Lucas S."/>
            <person name="Copeland A."/>
            <person name="Lapidus A."/>
            <person name="Glavina del Rio T."/>
            <person name="Dalin E."/>
            <person name="Tice H."/>
            <person name="Bruce D."/>
            <person name="Goodwin L."/>
            <person name="Pitluck S."/>
            <person name="Peters L."/>
            <person name="Ovchinnikova G."/>
            <person name="Chertkov O."/>
            <person name="Kyrpides N."/>
            <person name="Mavromatis K."/>
            <person name="Ivanova N."/>
            <person name="Brettin T."/>
            <person name="Detter J.C."/>
            <person name="Han C."/>
            <person name="Larimer F."/>
            <person name="Land M."/>
            <person name="Hauser L."/>
            <person name="Markowitz V."/>
            <person name="Cheng J.-F."/>
            <person name="Hugenholtz P."/>
            <person name="Woyke T."/>
            <person name="Wu D."/>
            <person name="Tindall B."/>
            <person name="Pomrenke H."/>
            <person name="Brambilla E."/>
            <person name="Klenk H.-P."/>
            <person name="Eisen J.A."/>
        </authorList>
    </citation>
    <scope>NUCLEOTIDE SEQUENCE [LARGE SCALE GENOMIC DNA]</scope>
    <source>
        <strain evidence="9">ATCC BAA-1392 / DSM 18658 / VKM B-2454 / MOB10</strain>
    </source>
</reference>
<sequence>MDWRNRIGLYGSYFFGMAAIGFTLPYLPLYLSQKGLSDRSIGVVSTLAALSGLAQFPIGIWSDRIGWRKPFLIAALAVVALATILLRSAQDVIWLGFLVVLFAENGISRAVVESLSGAEAAALAPKGGVGAALGVLRFWKPIGIVIMALVGSWMSERSGVASILTPIAILQGLAVAAALLIHETGEGKTSGDQGRTEEGNREPAWDRERTAAKGWIPKDRGLWAFVAAMILYHAANAPGGVYLGLFLKRDLQAPDRMLAYAFVVSMVAWMLVVWPAGWLADRWGRRPLLVVGWTIMALRLALVALVRSPGLAVANQALDGLGNGLFAVVAAAWMTDRLADPRRAGEAQVIVGSCLVLGSAIGPAVSGFLVEPLGFRGLFAVLAGVGAVATSIVVAFVPETTPRHVKAHDRGGLNPRAAASDLAPSP</sequence>
<dbReference type="CDD" id="cd17325">
    <property type="entry name" value="MFS_MdtG_SLC18_like"/>
    <property type="match status" value="1"/>
</dbReference>
<dbReference type="InterPro" id="IPR036259">
    <property type="entry name" value="MFS_trans_sf"/>
</dbReference>
<dbReference type="PANTHER" id="PTHR23518">
    <property type="entry name" value="C-METHYLTRANSFERASE"/>
    <property type="match status" value="1"/>
</dbReference>
<evidence type="ECO:0000313" key="9">
    <source>
        <dbReference type="Proteomes" id="UP000010798"/>
    </source>
</evidence>
<dbReference type="Proteomes" id="UP000010798">
    <property type="component" value="Chromosome"/>
</dbReference>
<dbReference type="PANTHER" id="PTHR23518:SF2">
    <property type="entry name" value="MAJOR FACILITATOR SUPERFAMILY TRANSPORTER"/>
    <property type="match status" value="1"/>
</dbReference>
<dbReference type="eggNOG" id="COG2814">
    <property type="taxonomic scope" value="Bacteria"/>
</dbReference>
<proteinExistence type="predicted"/>
<organism evidence="8 9">
    <name type="scientific">Singulisphaera acidiphila (strain ATCC BAA-1392 / DSM 18658 / VKM B-2454 / MOB10)</name>
    <dbReference type="NCBI Taxonomy" id="886293"/>
    <lineage>
        <taxon>Bacteria</taxon>
        <taxon>Pseudomonadati</taxon>
        <taxon>Planctomycetota</taxon>
        <taxon>Planctomycetia</taxon>
        <taxon>Isosphaerales</taxon>
        <taxon>Isosphaeraceae</taxon>
        <taxon>Singulisphaera</taxon>
    </lineage>
</organism>
<keyword evidence="3 6" id="KW-1133">Transmembrane helix</keyword>
<evidence type="ECO:0000256" key="6">
    <source>
        <dbReference type="SAM" id="Phobius"/>
    </source>
</evidence>
<evidence type="ECO:0000256" key="3">
    <source>
        <dbReference type="ARBA" id="ARBA00022989"/>
    </source>
</evidence>
<feature type="region of interest" description="Disordered" evidence="5">
    <location>
        <begin position="186"/>
        <end position="207"/>
    </location>
</feature>
<protein>
    <submittedName>
        <fullName evidence="8">Arabinose efflux permease family protein</fullName>
    </submittedName>
</protein>
<dbReference type="PROSITE" id="PS00216">
    <property type="entry name" value="SUGAR_TRANSPORT_1"/>
    <property type="match status" value="1"/>
</dbReference>
<feature type="transmembrane region" description="Helical" evidence="6">
    <location>
        <begin position="39"/>
        <end position="58"/>
    </location>
</feature>
<feature type="transmembrane region" description="Helical" evidence="6">
    <location>
        <begin position="160"/>
        <end position="181"/>
    </location>
</feature>
<evidence type="ECO:0000256" key="5">
    <source>
        <dbReference type="SAM" id="MobiDB-lite"/>
    </source>
</evidence>
<dbReference type="InterPro" id="IPR005829">
    <property type="entry name" value="Sugar_transporter_CS"/>
</dbReference>
<dbReference type="RefSeq" id="WP_015245691.1">
    <property type="nucleotide sequence ID" value="NC_019892.1"/>
</dbReference>
<dbReference type="Gene3D" id="1.20.1250.20">
    <property type="entry name" value="MFS general substrate transporter like domains"/>
    <property type="match status" value="1"/>
</dbReference>
<keyword evidence="9" id="KW-1185">Reference proteome</keyword>
<feature type="transmembrane region" description="Helical" evidence="6">
    <location>
        <begin position="133"/>
        <end position="154"/>
    </location>
</feature>
<feature type="transmembrane region" description="Helical" evidence="6">
    <location>
        <begin position="257"/>
        <end position="276"/>
    </location>
</feature>
<feature type="transmembrane region" description="Helical" evidence="6">
    <location>
        <begin position="70"/>
        <end position="86"/>
    </location>
</feature>
<evidence type="ECO:0000259" key="7">
    <source>
        <dbReference type="PROSITE" id="PS50850"/>
    </source>
</evidence>
<feature type="transmembrane region" description="Helical" evidence="6">
    <location>
        <begin position="318"/>
        <end position="335"/>
    </location>
</feature>
<gene>
    <name evidence="8" type="ordered locus">Sinac_2217</name>
</gene>
<comment type="subcellular location">
    <subcellularLocation>
        <location evidence="1">Membrane</location>
        <topology evidence="1">Multi-pass membrane protein</topology>
    </subcellularLocation>
</comment>
<evidence type="ECO:0000256" key="4">
    <source>
        <dbReference type="ARBA" id="ARBA00023136"/>
    </source>
</evidence>
<feature type="transmembrane region" description="Helical" evidence="6">
    <location>
        <begin position="222"/>
        <end position="245"/>
    </location>
</feature>
<feature type="transmembrane region" description="Helical" evidence="6">
    <location>
        <begin position="347"/>
        <end position="369"/>
    </location>
</feature>
<feature type="region of interest" description="Disordered" evidence="5">
    <location>
        <begin position="405"/>
        <end position="426"/>
    </location>
</feature>
<dbReference type="HOGENOM" id="CLU_038484_0_0_0"/>